<evidence type="ECO:0000313" key="2">
    <source>
        <dbReference type="EMBL" id="CAI9094107.1"/>
    </source>
</evidence>
<dbReference type="InterPro" id="IPR036882">
    <property type="entry name" value="Alba-like_dom_sf"/>
</dbReference>
<dbReference type="InterPro" id="IPR012337">
    <property type="entry name" value="RNaseH-like_sf"/>
</dbReference>
<keyword evidence="3" id="KW-1185">Reference proteome</keyword>
<dbReference type="AlphaFoldDB" id="A0AAV1CHT8"/>
<gene>
    <name evidence="2" type="ORF">OLC1_LOCUS5357</name>
</gene>
<feature type="region of interest" description="Disordered" evidence="1">
    <location>
        <begin position="122"/>
        <end position="162"/>
    </location>
</feature>
<proteinExistence type="predicted"/>
<dbReference type="Proteomes" id="UP001161247">
    <property type="component" value="Chromosome 2"/>
</dbReference>
<dbReference type="InterPro" id="IPR039637">
    <property type="entry name" value="CNOT7/CNOT8/Pop2"/>
</dbReference>
<dbReference type="SUPFAM" id="SSF82704">
    <property type="entry name" value="AlbA-like"/>
    <property type="match status" value="1"/>
</dbReference>
<evidence type="ECO:0000313" key="3">
    <source>
        <dbReference type="Proteomes" id="UP001161247"/>
    </source>
</evidence>
<dbReference type="GO" id="GO:0030014">
    <property type="term" value="C:CCR4-NOT complex"/>
    <property type="evidence" value="ECO:0007669"/>
    <property type="project" value="InterPro"/>
</dbReference>
<reference evidence="2" key="1">
    <citation type="submission" date="2023-03" db="EMBL/GenBank/DDBJ databases">
        <authorList>
            <person name="Julca I."/>
        </authorList>
    </citation>
    <scope>NUCLEOTIDE SEQUENCE</scope>
</reference>
<dbReference type="Gene3D" id="3.30.420.10">
    <property type="entry name" value="Ribonuclease H-like superfamily/Ribonuclease H"/>
    <property type="match status" value="1"/>
</dbReference>
<protein>
    <submittedName>
        <fullName evidence="2">OLC1v1029781C1</fullName>
    </submittedName>
</protein>
<dbReference type="SUPFAM" id="SSF53098">
    <property type="entry name" value="Ribonuclease H-like"/>
    <property type="match status" value="1"/>
</dbReference>
<dbReference type="GO" id="GO:0004535">
    <property type="term" value="F:poly(A)-specific ribonuclease activity"/>
    <property type="evidence" value="ECO:0007669"/>
    <property type="project" value="InterPro"/>
</dbReference>
<evidence type="ECO:0000256" key="1">
    <source>
        <dbReference type="SAM" id="MobiDB-lite"/>
    </source>
</evidence>
<feature type="compositionally biased region" description="Basic and acidic residues" evidence="1">
    <location>
        <begin position="133"/>
        <end position="148"/>
    </location>
</feature>
<organism evidence="2 3">
    <name type="scientific">Oldenlandia corymbosa var. corymbosa</name>
    <dbReference type="NCBI Taxonomy" id="529605"/>
    <lineage>
        <taxon>Eukaryota</taxon>
        <taxon>Viridiplantae</taxon>
        <taxon>Streptophyta</taxon>
        <taxon>Embryophyta</taxon>
        <taxon>Tracheophyta</taxon>
        <taxon>Spermatophyta</taxon>
        <taxon>Magnoliopsida</taxon>
        <taxon>eudicotyledons</taxon>
        <taxon>Gunneridae</taxon>
        <taxon>Pentapetalae</taxon>
        <taxon>asterids</taxon>
        <taxon>lamiids</taxon>
        <taxon>Gentianales</taxon>
        <taxon>Rubiaceae</taxon>
        <taxon>Rubioideae</taxon>
        <taxon>Spermacoceae</taxon>
        <taxon>Hedyotis-Oldenlandia complex</taxon>
        <taxon>Oldenlandia</taxon>
    </lineage>
</organism>
<dbReference type="PANTHER" id="PTHR10797">
    <property type="entry name" value="CCR4-NOT TRANSCRIPTION COMPLEX SUBUNIT"/>
    <property type="match status" value="1"/>
</dbReference>
<accession>A0AAV1CHT8</accession>
<name>A0AAV1CHT8_OLDCO</name>
<dbReference type="GO" id="GO:0003676">
    <property type="term" value="F:nucleic acid binding"/>
    <property type="evidence" value="ECO:0007669"/>
    <property type="project" value="InterPro"/>
</dbReference>
<dbReference type="InterPro" id="IPR036397">
    <property type="entry name" value="RNaseH_sf"/>
</dbReference>
<sequence>MLAMWRSFSSTGEERRLNSKAAGLAISKAITAVEIFKMKIPGLRQHSTTSLLQTNLKVPTLSIILSISTNEGGDSMQPSVELSTQMNQGDKGMVGKKHLQIILPSILSTWNTMLAKYVSGHTPENCKASTRQASEKKKVPKPSKEKTSPEQPPAPGEARKVGKGWDYTDCGKVLCYKESSQPNVITVYDRNLDEEMRRITSLLESFPLRLRGKGGKRISSYWSLKVKFEATHLIQLGITLSNQEGQLPRVTGQFTLWQFNFSDFHPEDASCLRSEYSIEELKKCGMDFKRNVREGIELSCFSKIFRSLPIWGNPNHLWVTFHGENDYGYLLTLLVEGNLPDTPGEFVDLVNKYCPNNIDVRYAMKRSLIAYDRSLERSVRRFGFISLNANVTRGDKIGVQELNVEARGFSKPADVGKGRLFRPDL</sequence>
<dbReference type="EMBL" id="OX459119">
    <property type="protein sequence ID" value="CAI9094107.1"/>
    <property type="molecule type" value="Genomic_DNA"/>
</dbReference>